<dbReference type="RefSeq" id="WP_353547040.1">
    <property type="nucleotide sequence ID" value="NZ_JAGKSB010000008.1"/>
</dbReference>
<reference evidence="1" key="1">
    <citation type="submission" date="2021-03" db="EMBL/GenBank/DDBJ databases">
        <authorList>
            <person name="Lu T."/>
            <person name="Wang Q."/>
            <person name="Han X."/>
        </authorList>
    </citation>
    <scope>NUCLEOTIDE SEQUENCE</scope>
    <source>
        <strain evidence="1">WQ 2009</strain>
    </source>
</reference>
<sequence>MKLTEDLLHFIWRYQLFKGPLYEVVSGKCIRIQHPGHANQQAGPDFLVASLHIGTIDWVGHVEIHIQSSDWCAHGHQQDRAYDNVILHVVWNDNKEVRYANGLLIPTLALQPYVDAQLLARYEQLQGLQQWIPCEKIVNSAVIHSRIGFLTGLAYERLLEKAEFLTKLLQQYQGDWEKVFFICLARSFGFQVNTEAFETLAHAISIPLLAKYRFDHLKIDALFFGQSGMLEGLEKEGADPYIYAIATEYAYLKKLHKLKEMPAHSWRFLRMRPFNFPSFRLAQLAGIYKEQQGIFSKLIQVQQVEHTAQQLLSILYGILLPRNIADFWKFHFTFVKKAKVAHRVDLTTNSQRHLLINVVVPLTFTYGRVFNLPAYCEAALSLLDYLPAEKNKVTRAYLAVGFPCEFALESQALLYLKQQYCDKKRCLHCQIGFELLKTKRHGT</sequence>
<proteinExistence type="predicted"/>
<gene>
    <name evidence="1" type="ORF">J5U18_08215</name>
</gene>
<keyword evidence="2" id="KW-1185">Reference proteome</keyword>
<evidence type="ECO:0000313" key="2">
    <source>
        <dbReference type="Proteomes" id="UP000679691"/>
    </source>
</evidence>
<dbReference type="AlphaFoldDB" id="A0A8T4HAT7"/>
<name>A0A8T4HAT7_9SPHI</name>
<dbReference type="InterPro" id="IPR021272">
    <property type="entry name" value="DUF2851"/>
</dbReference>
<accession>A0A8T4HAT7</accession>
<dbReference type="Proteomes" id="UP000679691">
    <property type="component" value="Unassembled WGS sequence"/>
</dbReference>
<protein>
    <submittedName>
        <fullName evidence="1">DUF2851 family protein</fullName>
    </submittedName>
</protein>
<dbReference type="EMBL" id="JAGKSB010000008">
    <property type="protein sequence ID" value="MBP3943543.1"/>
    <property type="molecule type" value="Genomic_DNA"/>
</dbReference>
<dbReference type="Pfam" id="PF11013">
    <property type="entry name" value="DUF2851"/>
    <property type="match status" value="1"/>
</dbReference>
<evidence type="ECO:0000313" key="1">
    <source>
        <dbReference type="EMBL" id="MBP3943543.1"/>
    </source>
</evidence>
<organism evidence="1 2">
    <name type="scientific">Rhinopithecimicrobium faecis</name>
    <dbReference type="NCBI Taxonomy" id="2820698"/>
    <lineage>
        <taxon>Bacteria</taxon>
        <taxon>Pseudomonadati</taxon>
        <taxon>Bacteroidota</taxon>
        <taxon>Sphingobacteriia</taxon>
        <taxon>Sphingobacteriales</taxon>
        <taxon>Sphingobacteriaceae</taxon>
        <taxon>Rhinopithecimicrobium</taxon>
    </lineage>
</organism>
<comment type="caution">
    <text evidence="1">The sequence shown here is derived from an EMBL/GenBank/DDBJ whole genome shotgun (WGS) entry which is preliminary data.</text>
</comment>